<accession>I4B8Q8</accession>
<protein>
    <submittedName>
        <fullName evidence="1">Polyketide cyclase/dehydrase</fullName>
    </submittedName>
</protein>
<dbReference type="Gene3D" id="3.30.530.20">
    <property type="match status" value="1"/>
</dbReference>
<dbReference type="PATRIC" id="fig|869212.3.peg.3051"/>
<dbReference type="KEGG" id="tpx:Turpa_3026"/>
<dbReference type="Proteomes" id="UP000006048">
    <property type="component" value="Chromosome"/>
</dbReference>
<dbReference type="SUPFAM" id="SSF55961">
    <property type="entry name" value="Bet v1-like"/>
    <property type="match status" value="1"/>
</dbReference>
<proteinExistence type="predicted"/>
<gene>
    <name evidence="1" type="ordered locus">Turpa_3026</name>
</gene>
<organism evidence="1 2">
    <name type="scientific">Turneriella parva (strain ATCC BAA-1111 / DSM 21527 / NCTC 11395 / H)</name>
    <name type="common">Leptospira parva</name>
    <dbReference type="NCBI Taxonomy" id="869212"/>
    <lineage>
        <taxon>Bacteria</taxon>
        <taxon>Pseudomonadati</taxon>
        <taxon>Spirochaetota</taxon>
        <taxon>Spirochaetia</taxon>
        <taxon>Leptospirales</taxon>
        <taxon>Leptospiraceae</taxon>
        <taxon>Turneriella</taxon>
    </lineage>
</organism>
<evidence type="ECO:0000313" key="2">
    <source>
        <dbReference type="Proteomes" id="UP000006048"/>
    </source>
</evidence>
<dbReference type="InterPro" id="IPR019587">
    <property type="entry name" value="Polyketide_cyclase/dehydratase"/>
</dbReference>
<dbReference type="InterPro" id="IPR023393">
    <property type="entry name" value="START-like_dom_sf"/>
</dbReference>
<dbReference type="RefSeq" id="WP_014804166.1">
    <property type="nucleotide sequence ID" value="NC_018020.1"/>
</dbReference>
<dbReference type="OrthoDB" id="5965958at2"/>
<keyword evidence="2" id="KW-1185">Reference proteome</keyword>
<reference evidence="1 2" key="1">
    <citation type="submission" date="2012-06" db="EMBL/GenBank/DDBJ databases">
        <title>The complete chromosome of genome of Turneriella parva DSM 21527.</title>
        <authorList>
            <consortium name="US DOE Joint Genome Institute (JGI-PGF)"/>
            <person name="Lucas S."/>
            <person name="Han J."/>
            <person name="Lapidus A."/>
            <person name="Bruce D."/>
            <person name="Goodwin L."/>
            <person name="Pitluck S."/>
            <person name="Peters L."/>
            <person name="Kyrpides N."/>
            <person name="Mavromatis K."/>
            <person name="Ivanova N."/>
            <person name="Mikhailova N."/>
            <person name="Chertkov O."/>
            <person name="Detter J.C."/>
            <person name="Tapia R."/>
            <person name="Han C."/>
            <person name="Land M."/>
            <person name="Hauser L."/>
            <person name="Markowitz V."/>
            <person name="Cheng J.-F."/>
            <person name="Hugenholtz P."/>
            <person name="Woyke T."/>
            <person name="Wu D."/>
            <person name="Gronow S."/>
            <person name="Wellnitz S."/>
            <person name="Brambilla E."/>
            <person name="Klenk H.-P."/>
            <person name="Eisen J.A."/>
        </authorList>
    </citation>
    <scope>NUCLEOTIDE SEQUENCE [LARGE SCALE GENOMIC DNA]</scope>
    <source>
        <strain evidence="2">ATCC BAA-1111 / DSM 21527 / NCTC 11395 / H</strain>
    </source>
</reference>
<dbReference type="EMBL" id="CP002959">
    <property type="protein sequence ID" value="AFM13665.1"/>
    <property type="molecule type" value="Genomic_DNA"/>
</dbReference>
<name>I4B8Q8_TURPD</name>
<evidence type="ECO:0000313" key="1">
    <source>
        <dbReference type="EMBL" id="AFM13665.1"/>
    </source>
</evidence>
<sequence length="150" mass="17290">MAETTLTNEILIAAPPEKVFDYVSRPDLWHEWHPASKSAVLPRVPLQRGDAFGEIITVTYPFIKISRKTEYRVTLSERAKVWEVQGSSSLFSLTIHYDFFSEGATTRFRRTLTYRVQGLLGWFEPVVVRPKMRRQSAFALSNLKRKLEAG</sequence>
<dbReference type="AlphaFoldDB" id="I4B8Q8"/>
<dbReference type="HOGENOM" id="CLU_124285_0_0_12"/>
<dbReference type="STRING" id="869212.Turpa_3026"/>
<dbReference type="Pfam" id="PF10604">
    <property type="entry name" value="Polyketide_cyc2"/>
    <property type="match status" value="1"/>
</dbReference>